<dbReference type="RefSeq" id="WP_048464675.1">
    <property type="nucleotide sequence ID" value="NZ_LABX01000113.1"/>
</dbReference>
<dbReference type="Proteomes" id="UP000035929">
    <property type="component" value="Unassembled WGS sequence"/>
</dbReference>
<accession>A0A0J6V4P1</accession>
<comment type="caution">
    <text evidence="1">The sequence shown here is derived from an EMBL/GenBank/DDBJ whole genome shotgun (WGS) entry which is preliminary data.</text>
</comment>
<dbReference type="OrthoDB" id="8003591at2"/>
<gene>
    <name evidence="1" type="ORF">VP06_15530</name>
</gene>
<reference evidence="1 2" key="1">
    <citation type="submission" date="2015-03" db="EMBL/GenBank/DDBJ databases">
        <title>Genome sequencing of Methylobacterium aquaticum DSM16371 type strain.</title>
        <authorList>
            <person name="Chaudhry V."/>
            <person name="Patil P.B."/>
        </authorList>
    </citation>
    <scope>NUCLEOTIDE SEQUENCE [LARGE SCALE GENOMIC DNA]</scope>
    <source>
        <strain evidence="1 2">DSM 16371</strain>
    </source>
</reference>
<evidence type="ECO:0000313" key="1">
    <source>
        <dbReference type="EMBL" id="KMO33866.1"/>
    </source>
</evidence>
<dbReference type="AlphaFoldDB" id="A0A0J6V4P1"/>
<evidence type="ECO:0000313" key="2">
    <source>
        <dbReference type="Proteomes" id="UP000035929"/>
    </source>
</evidence>
<protein>
    <submittedName>
        <fullName evidence="1">Uncharacterized protein</fullName>
    </submittedName>
</protein>
<dbReference type="PATRIC" id="fig|270351.6.peg.555"/>
<organism evidence="1 2">
    <name type="scientific">Methylobacterium aquaticum</name>
    <dbReference type="NCBI Taxonomy" id="270351"/>
    <lineage>
        <taxon>Bacteria</taxon>
        <taxon>Pseudomonadati</taxon>
        <taxon>Pseudomonadota</taxon>
        <taxon>Alphaproteobacteria</taxon>
        <taxon>Hyphomicrobiales</taxon>
        <taxon>Methylobacteriaceae</taxon>
        <taxon>Methylobacterium</taxon>
    </lineage>
</organism>
<name>A0A0J6V4P1_9HYPH</name>
<dbReference type="EMBL" id="LABX01000113">
    <property type="protein sequence ID" value="KMO33866.1"/>
    <property type="molecule type" value="Genomic_DNA"/>
</dbReference>
<sequence>MNAPLRNTDHIAHGSPEMLRESAAECLSMVNFYTGMAVDYAAATDDVGLNYATRQAVAAMRQAIGILGVLRATQEARR</sequence>
<proteinExistence type="predicted"/>